<name>A0A2Z5G7D9_9BACT</name>
<sequence length="46" mass="4941">MINSALLKPPSTGDGIPLLQTARRICPIVTILDVTIFDVTIFEGIS</sequence>
<protein>
    <submittedName>
        <fullName evidence="1">Uncharacterized protein</fullName>
    </submittedName>
</protein>
<evidence type="ECO:0000313" key="1">
    <source>
        <dbReference type="EMBL" id="AXC14991.1"/>
    </source>
</evidence>
<dbReference type="AlphaFoldDB" id="A0A2Z5G7D9"/>
<accession>A0A2Z5G7D9</accession>
<dbReference type="Proteomes" id="UP000253606">
    <property type="component" value="Chromosome"/>
</dbReference>
<proteinExistence type="predicted"/>
<organism evidence="1 2">
    <name type="scientific">Acidisarcina polymorpha</name>
    <dbReference type="NCBI Taxonomy" id="2211140"/>
    <lineage>
        <taxon>Bacteria</taxon>
        <taxon>Pseudomonadati</taxon>
        <taxon>Acidobacteriota</taxon>
        <taxon>Terriglobia</taxon>
        <taxon>Terriglobales</taxon>
        <taxon>Acidobacteriaceae</taxon>
        <taxon>Acidisarcina</taxon>
    </lineage>
</organism>
<gene>
    <name evidence="1" type="ORF">ACPOL_5745</name>
</gene>
<dbReference type="EMBL" id="CP030840">
    <property type="protein sequence ID" value="AXC14991.1"/>
    <property type="molecule type" value="Genomic_DNA"/>
</dbReference>
<dbReference type="KEGG" id="abas:ACPOL_5745"/>
<reference evidence="1 2" key="1">
    <citation type="journal article" date="2018" name="Front. Microbiol.">
        <title>Hydrolytic Capabilities as a Key to Environmental Success: Chitinolytic and Cellulolytic Acidobacteria From Acidic Sub-arctic Soils and Boreal Peatlands.</title>
        <authorList>
            <person name="Belova S.E."/>
            <person name="Ravin N.V."/>
            <person name="Pankratov T.A."/>
            <person name="Rakitin A.L."/>
            <person name="Ivanova A.A."/>
            <person name="Beletsky A.V."/>
            <person name="Mardanov A.V."/>
            <person name="Sinninghe Damste J.S."/>
            <person name="Dedysh S.N."/>
        </authorList>
    </citation>
    <scope>NUCLEOTIDE SEQUENCE [LARGE SCALE GENOMIC DNA]</scope>
    <source>
        <strain evidence="1 2">SBC82</strain>
    </source>
</reference>
<evidence type="ECO:0000313" key="2">
    <source>
        <dbReference type="Proteomes" id="UP000253606"/>
    </source>
</evidence>
<keyword evidence="2" id="KW-1185">Reference proteome</keyword>